<dbReference type="OrthoDB" id="6614653at2759"/>
<dbReference type="InterPro" id="IPR005123">
    <property type="entry name" value="Oxoglu/Fe-dep_dioxygenase_dom"/>
</dbReference>
<dbReference type="Gene3D" id="2.60.120.590">
    <property type="entry name" value="Alpha-ketoglutarate-dependent dioxygenase AlkB-like"/>
    <property type="match status" value="1"/>
</dbReference>
<comment type="caution">
    <text evidence="7">The sequence shown here is derived from an EMBL/GenBank/DDBJ whole genome shotgun (WGS) entry which is preliminary data.</text>
</comment>
<feature type="binding site" evidence="5">
    <location>
        <position position="185"/>
    </location>
    <ligand>
        <name>Fe cation</name>
        <dbReference type="ChEBI" id="CHEBI:24875"/>
        <note>catalytic</note>
    </ligand>
</feature>
<evidence type="ECO:0000313" key="8">
    <source>
        <dbReference type="Proteomes" id="UP001152888"/>
    </source>
</evidence>
<evidence type="ECO:0000256" key="2">
    <source>
        <dbReference type="ARBA" id="ARBA00022964"/>
    </source>
</evidence>
<feature type="binding site" evidence="5">
    <location>
        <position position="241"/>
    </location>
    <ligand>
        <name>Fe cation</name>
        <dbReference type="ChEBI" id="CHEBI:24875"/>
        <note>catalytic</note>
    </ligand>
</feature>
<dbReference type="AlphaFoldDB" id="A0A9P0P1K0"/>
<keyword evidence="8" id="KW-1185">Reference proteome</keyword>
<organism evidence="7 8">
    <name type="scientific">Acanthoscelides obtectus</name>
    <name type="common">Bean weevil</name>
    <name type="synonym">Bruchus obtectus</name>
    <dbReference type="NCBI Taxonomy" id="200917"/>
    <lineage>
        <taxon>Eukaryota</taxon>
        <taxon>Metazoa</taxon>
        <taxon>Ecdysozoa</taxon>
        <taxon>Arthropoda</taxon>
        <taxon>Hexapoda</taxon>
        <taxon>Insecta</taxon>
        <taxon>Pterygota</taxon>
        <taxon>Neoptera</taxon>
        <taxon>Endopterygota</taxon>
        <taxon>Coleoptera</taxon>
        <taxon>Polyphaga</taxon>
        <taxon>Cucujiformia</taxon>
        <taxon>Chrysomeloidea</taxon>
        <taxon>Chrysomelidae</taxon>
        <taxon>Bruchinae</taxon>
        <taxon>Bruchini</taxon>
        <taxon>Acanthoscelides</taxon>
    </lineage>
</organism>
<feature type="binding site" evidence="5">
    <location>
        <position position="187"/>
    </location>
    <ligand>
        <name>Fe cation</name>
        <dbReference type="ChEBI" id="CHEBI:24875"/>
        <note>catalytic</note>
    </ligand>
</feature>
<dbReference type="Pfam" id="PF13532">
    <property type="entry name" value="2OG-FeII_Oxy_2"/>
    <property type="match status" value="1"/>
</dbReference>
<comment type="cofactor">
    <cofactor evidence="5">
        <name>Fe(2+)</name>
        <dbReference type="ChEBI" id="CHEBI:29033"/>
    </cofactor>
    <text evidence="5">Binds 1 Fe(2+) ion per subunit.</text>
</comment>
<reference evidence="7" key="1">
    <citation type="submission" date="2022-03" db="EMBL/GenBank/DDBJ databases">
        <authorList>
            <person name="Sayadi A."/>
        </authorList>
    </citation>
    <scope>NUCLEOTIDE SEQUENCE</scope>
</reference>
<dbReference type="PROSITE" id="PS51471">
    <property type="entry name" value="FE2OG_OXY"/>
    <property type="match status" value="1"/>
</dbReference>
<evidence type="ECO:0000256" key="5">
    <source>
        <dbReference type="PIRSR" id="PIRSR604574-2"/>
    </source>
</evidence>
<dbReference type="SUPFAM" id="SSF51197">
    <property type="entry name" value="Clavaminate synthase-like"/>
    <property type="match status" value="1"/>
</dbReference>
<dbReference type="EMBL" id="CAKOFQ010006721">
    <property type="protein sequence ID" value="CAH1965077.1"/>
    <property type="molecule type" value="Genomic_DNA"/>
</dbReference>
<dbReference type="GO" id="GO:0035516">
    <property type="term" value="F:broad specificity oxidative DNA demethylase activity"/>
    <property type="evidence" value="ECO:0007669"/>
    <property type="project" value="TreeGrafter"/>
</dbReference>
<keyword evidence="3" id="KW-0560">Oxidoreductase</keyword>
<dbReference type="GO" id="GO:0008198">
    <property type="term" value="F:ferrous iron binding"/>
    <property type="evidence" value="ECO:0007669"/>
    <property type="project" value="TreeGrafter"/>
</dbReference>
<proteinExistence type="predicted"/>
<protein>
    <recommendedName>
        <fullName evidence="6">Fe2OG dioxygenase domain-containing protein</fullName>
    </recommendedName>
</protein>
<dbReference type="InterPro" id="IPR027450">
    <property type="entry name" value="AlkB-like"/>
</dbReference>
<dbReference type="PANTHER" id="PTHR16557">
    <property type="entry name" value="ALKYLATED DNA REPAIR PROTEIN ALKB-RELATED"/>
    <property type="match status" value="1"/>
</dbReference>
<feature type="domain" description="Fe2OG dioxygenase" evidence="6">
    <location>
        <begin position="167"/>
        <end position="290"/>
    </location>
</feature>
<name>A0A9P0P1K0_ACAOB</name>
<keyword evidence="2" id="KW-0223">Dioxygenase</keyword>
<dbReference type="InterPro" id="IPR004574">
    <property type="entry name" value="Alkb"/>
</dbReference>
<keyword evidence="4 5" id="KW-0408">Iron</keyword>
<dbReference type="GO" id="GO:0005634">
    <property type="term" value="C:nucleus"/>
    <property type="evidence" value="ECO:0007669"/>
    <property type="project" value="TreeGrafter"/>
</dbReference>
<dbReference type="InterPro" id="IPR037151">
    <property type="entry name" value="AlkB-like_sf"/>
</dbReference>
<evidence type="ECO:0000313" key="7">
    <source>
        <dbReference type="EMBL" id="CAH1965077.1"/>
    </source>
</evidence>
<sequence length="314" mass="36257">MFKQYFKYYKSRNPAPDLRSVIDLEKAGCEKSVRKVPLPAESPFPSIWGLKPSTDWQVWEIVDKPGLIIIRNPFTSIGQRFWVVQCLRDYSKKPNKSNIDGLIDLDGWWEKAQCNKETAEKLRWITLGFHHNWDTKIYSDMEKDEFPCDLKGMIEHVSKVFGYDTFQAEAAIINYYHMNSTLSGHTDHSEINLEAPLFSVSLGQSAIFLLGGHTIDEKPVAVLLRSGDIVIMSKESRLSYHAVPRILKADSEPWNSNTETIASPARDIQWDLFEEYLKSSRININVRQVLQPQQSCLSDVIYFTYFVIPNWIVM</sequence>
<evidence type="ECO:0000256" key="3">
    <source>
        <dbReference type="ARBA" id="ARBA00023002"/>
    </source>
</evidence>
<evidence type="ECO:0000256" key="1">
    <source>
        <dbReference type="ARBA" id="ARBA00022723"/>
    </source>
</evidence>
<dbReference type="GO" id="GO:0035515">
    <property type="term" value="F:oxidative RNA demethylase activity"/>
    <property type="evidence" value="ECO:0007669"/>
    <property type="project" value="TreeGrafter"/>
</dbReference>
<dbReference type="PANTHER" id="PTHR16557:SF2">
    <property type="entry name" value="NUCLEIC ACID DIOXYGENASE ALKBH1"/>
    <property type="match status" value="1"/>
</dbReference>
<gene>
    <name evidence="7" type="ORF">ACAOBT_LOCUS6150</name>
</gene>
<keyword evidence="1 5" id="KW-0479">Metal-binding</keyword>
<dbReference type="GO" id="GO:0035513">
    <property type="term" value="P:oxidative RNA demethylation"/>
    <property type="evidence" value="ECO:0007669"/>
    <property type="project" value="TreeGrafter"/>
</dbReference>
<dbReference type="GO" id="GO:0005737">
    <property type="term" value="C:cytoplasm"/>
    <property type="evidence" value="ECO:0007669"/>
    <property type="project" value="TreeGrafter"/>
</dbReference>
<evidence type="ECO:0000259" key="6">
    <source>
        <dbReference type="PROSITE" id="PS51471"/>
    </source>
</evidence>
<evidence type="ECO:0000256" key="4">
    <source>
        <dbReference type="ARBA" id="ARBA00023004"/>
    </source>
</evidence>
<accession>A0A9P0P1K0</accession>
<dbReference type="Proteomes" id="UP001152888">
    <property type="component" value="Unassembled WGS sequence"/>
</dbReference>